<evidence type="ECO:0000313" key="1">
    <source>
        <dbReference type="EMBL" id="GFM35388.1"/>
    </source>
</evidence>
<proteinExistence type="predicted"/>
<reference evidence="1 2" key="1">
    <citation type="submission" date="2020-05" db="EMBL/GenBank/DDBJ databases">
        <title>Draft genome sequence of Desulfovibrio psychrotolerans JS1T.</title>
        <authorList>
            <person name="Ueno A."/>
            <person name="Tamazawa S."/>
            <person name="Tamamura S."/>
            <person name="Murakami T."/>
            <person name="Kiyama T."/>
            <person name="Inomata H."/>
            <person name="Amano Y."/>
            <person name="Miyakawa K."/>
            <person name="Tamaki H."/>
            <person name="Naganuma T."/>
            <person name="Kaneko K."/>
        </authorList>
    </citation>
    <scope>NUCLEOTIDE SEQUENCE [LARGE SCALE GENOMIC DNA]</scope>
    <source>
        <strain evidence="1 2">JS1</strain>
    </source>
</reference>
<accession>A0A7J0BP47</accession>
<dbReference type="Proteomes" id="UP000503820">
    <property type="component" value="Unassembled WGS sequence"/>
</dbReference>
<dbReference type="AlphaFoldDB" id="A0A7J0BP47"/>
<comment type="caution">
    <text evidence="1">The sequence shown here is derived from an EMBL/GenBank/DDBJ whole genome shotgun (WGS) entry which is preliminary data.</text>
</comment>
<evidence type="ECO:0000313" key="2">
    <source>
        <dbReference type="Proteomes" id="UP000503820"/>
    </source>
</evidence>
<protein>
    <submittedName>
        <fullName evidence="1">Uncharacterized protein</fullName>
    </submittedName>
</protein>
<sequence>MPVVTATHRQAWLLPILADNAVHTGTARPQVKANTENIPFGDFKMSAKKIYYLFTGNYTWTNFPAQHNSTN</sequence>
<dbReference type="EMBL" id="BLVP01000001">
    <property type="protein sequence ID" value="GFM35388.1"/>
    <property type="molecule type" value="Genomic_DNA"/>
</dbReference>
<name>A0A7J0BP47_9BACT</name>
<gene>
    <name evidence="1" type="ORF">DSM19430T_00720</name>
</gene>
<organism evidence="1 2">
    <name type="scientific">Desulfovibrio psychrotolerans</name>
    <dbReference type="NCBI Taxonomy" id="415242"/>
    <lineage>
        <taxon>Bacteria</taxon>
        <taxon>Pseudomonadati</taxon>
        <taxon>Thermodesulfobacteriota</taxon>
        <taxon>Desulfovibrionia</taxon>
        <taxon>Desulfovibrionales</taxon>
        <taxon>Desulfovibrionaceae</taxon>
        <taxon>Desulfovibrio</taxon>
    </lineage>
</organism>
<keyword evidence="2" id="KW-1185">Reference proteome</keyword>